<evidence type="ECO:0000256" key="1">
    <source>
        <dbReference type="SAM" id="MobiDB-lite"/>
    </source>
</evidence>
<comment type="caution">
    <text evidence="2">The sequence shown here is derived from an EMBL/GenBank/DDBJ whole genome shotgun (WGS) entry which is preliminary data.</text>
</comment>
<keyword evidence="3" id="KW-1185">Reference proteome</keyword>
<gene>
    <name evidence="2" type="ORF">HHK36_003906</name>
</gene>
<proteinExistence type="predicted"/>
<organism evidence="2 3">
    <name type="scientific">Tetracentron sinense</name>
    <name type="common">Spur-leaf</name>
    <dbReference type="NCBI Taxonomy" id="13715"/>
    <lineage>
        <taxon>Eukaryota</taxon>
        <taxon>Viridiplantae</taxon>
        <taxon>Streptophyta</taxon>
        <taxon>Embryophyta</taxon>
        <taxon>Tracheophyta</taxon>
        <taxon>Spermatophyta</taxon>
        <taxon>Magnoliopsida</taxon>
        <taxon>Trochodendrales</taxon>
        <taxon>Trochodendraceae</taxon>
        <taxon>Tetracentron</taxon>
    </lineage>
</organism>
<dbReference type="GO" id="GO:0000398">
    <property type="term" value="P:mRNA splicing, via spliceosome"/>
    <property type="evidence" value="ECO:0007669"/>
    <property type="project" value="InterPro"/>
</dbReference>
<feature type="region of interest" description="Disordered" evidence="1">
    <location>
        <begin position="84"/>
        <end position="135"/>
    </location>
</feature>
<dbReference type="InterPro" id="IPR039292">
    <property type="entry name" value="SICKLE"/>
</dbReference>
<dbReference type="PANTHER" id="PTHR36054:SF2">
    <property type="entry name" value="PROTEIN SICKLE"/>
    <property type="match status" value="1"/>
</dbReference>
<dbReference type="OMA" id="HANHGGF"/>
<dbReference type="OrthoDB" id="1935385at2759"/>
<feature type="compositionally biased region" description="Low complexity" evidence="1">
    <location>
        <begin position="200"/>
        <end position="226"/>
    </location>
</feature>
<name>A0A834ZRX7_TETSI</name>
<dbReference type="Proteomes" id="UP000655225">
    <property type="component" value="Unassembled WGS sequence"/>
</dbReference>
<dbReference type="PANTHER" id="PTHR36054">
    <property type="entry name" value="PROTEIN SICKLE"/>
    <property type="match status" value="1"/>
</dbReference>
<reference evidence="2 3" key="1">
    <citation type="submission" date="2020-04" db="EMBL/GenBank/DDBJ databases">
        <title>Plant Genome Project.</title>
        <authorList>
            <person name="Zhang R.-G."/>
        </authorList>
    </citation>
    <scope>NUCLEOTIDE SEQUENCE [LARGE SCALE GENOMIC DNA]</scope>
    <source>
        <strain evidence="2">YNK0</strain>
        <tissue evidence="2">Leaf</tissue>
    </source>
</reference>
<sequence length="324" mass="35388">MLKNLRFMLVLDQQYQMEESEKRRERLKAMRMEAAQAEVSDVKTSAMTSCLSNPLTEPLSLPVNEGSNAVPRFDFYTDPMSAFSGNKRRSRDINQTPQDYFSPPISRGSPILRLPSLSGGPRNPNMTPPAHQYQTNYSPDQRIYEAPLPYQGSGSWRSPIGIGSPFPRHRGTPPGVWNGSGGITSYGFPSNSPRSGGLPSPGFERGGSPSPSSGRGRGSRFSNSPGSGSGRGGGRGRGFHAFFSGRERPELFYNKSMVEDPWKLMKPVVRNLNTPDTTRSWLPKSVSMKKARVSEAANESSSQSSLAECLAASFEEAVNDATNV</sequence>
<evidence type="ECO:0000313" key="3">
    <source>
        <dbReference type="Proteomes" id="UP000655225"/>
    </source>
</evidence>
<dbReference type="AlphaFoldDB" id="A0A834ZRX7"/>
<evidence type="ECO:0000313" key="2">
    <source>
        <dbReference type="EMBL" id="KAF8411357.1"/>
    </source>
</evidence>
<dbReference type="GO" id="GO:0035196">
    <property type="term" value="P:miRNA processing"/>
    <property type="evidence" value="ECO:0007669"/>
    <property type="project" value="InterPro"/>
</dbReference>
<protein>
    <submittedName>
        <fullName evidence="2">Uncharacterized protein</fullName>
    </submittedName>
</protein>
<feature type="compositionally biased region" description="Gly residues" evidence="1">
    <location>
        <begin position="227"/>
        <end position="236"/>
    </location>
</feature>
<dbReference type="EMBL" id="JABCRI010000002">
    <property type="protein sequence ID" value="KAF8411357.1"/>
    <property type="molecule type" value="Genomic_DNA"/>
</dbReference>
<feature type="region of interest" description="Disordered" evidence="1">
    <location>
        <begin position="149"/>
        <end position="241"/>
    </location>
</feature>
<accession>A0A834ZRX7</accession>